<name>A0ABW1NIH9_9ACTN</name>
<reference evidence="8" key="1">
    <citation type="journal article" date="2019" name="Int. J. Syst. Evol. Microbiol.">
        <title>The Global Catalogue of Microorganisms (GCM) 10K type strain sequencing project: providing services to taxonomists for standard genome sequencing and annotation.</title>
        <authorList>
            <consortium name="The Broad Institute Genomics Platform"/>
            <consortium name="The Broad Institute Genome Sequencing Center for Infectious Disease"/>
            <person name="Wu L."/>
            <person name="Ma J."/>
        </authorList>
    </citation>
    <scope>NUCLEOTIDE SEQUENCE [LARGE SCALE GENOMIC DNA]</scope>
    <source>
        <strain evidence="8">JCM 30346</strain>
    </source>
</reference>
<evidence type="ECO:0000256" key="5">
    <source>
        <dbReference type="ARBA" id="ARBA00024042"/>
    </source>
</evidence>
<dbReference type="InterPro" id="IPR008259">
    <property type="entry name" value="FMN_hydac_DH_AS"/>
</dbReference>
<evidence type="ECO:0000256" key="2">
    <source>
        <dbReference type="ARBA" id="ARBA00022630"/>
    </source>
</evidence>
<comment type="similarity">
    <text evidence="5">Belongs to the FMN-dependent alpha-hydroxy acid dehydrogenase family.</text>
</comment>
<keyword evidence="8" id="KW-1185">Reference proteome</keyword>
<dbReference type="Pfam" id="PF01070">
    <property type="entry name" value="FMN_dh"/>
    <property type="match status" value="1"/>
</dbReference>
<evidence type="ECO:0000256" key="3">
    <source>
        <dbReference type="ARBA" id="ARBA00022643"/>
    </source>
</evidence>
<dbReference type="PROSITE" id="PS00557">
    <property type="entry name" value="FMN_HYDROXY_ACID_DH_1"/>
    <property type="match status" value="1"/>
</dbReference>
<dbReference type="InterPro" id="IPR000262">
    <property type="entry name" value="FMN-dep_DH"/>
</dbReference>
<dbReference type="PROSITE" id="PS51349">
    <property type="entry name" value="FMN_HYDROXY_ACID_DH_2"/>
    <property type="match status" value="1"/>
</dbReference>
<keyword evidence="3" id="KW-0288">FMN</keyword>
<dbReference type="EC" id="1.-.-.-" evidence="7"/>
<organism evidence="7 8">
    <name type="scientific">Sphaerisporangium aureirubrum</name>
    <dbReference type="NCBI Taxonomy" id="1544736"/>
    <lineage>
        <taxon>Bacteria</taxon>
        <taxon>Bacillati</taxon>
        <taxon>Actinomycetota</taxon>
        <taxon>Actinomycetes</taxon>
        <taxon>Streptosporangiales</taxon>
        <taxon>Streptosporangiaceae</taxon>
        <taxon>Sphaerisporangium</taxon>
    </lineage>
</organism>
<comment type="cofactor">
    <cofactor evidence="1">
        <name>FMN</name>
        <dbReference type="ChEBI" id="CHEBI:58210"/>
    </cofactor>
</comment>
<keyword evidence="4 7" id="KW-0560">Oxidoreductase</keyword>
<dbReference type="InterPro" id="IPR012133">
    <property type="entry name" value="Alpha-hydoxy_acid_DH_FMN"/>
</dbReference>
<dbReference type="PANTHER" id="PTHR10578">
    <property type="entry name" value="S -2-HYDROXY-ACID OXIDASE-RELATED"/>
    <property type="match status" value="1"/>
</dbReference>
<dbReference type="PANTHER" id="PTHR10578:SF107">
    <property type="entry name" value="2-HYDROXYACID OXIDASE 1"/>
    <property type="match status" value="1"/>
</dbReference>
<keyword evidence="2" id="KW-0285">Flavoprotein</keyword>
<dbReference type="GO" id="GO:0016491">
    <property type="term" value="F:oxidoreductase activity"/>
    <property type="evidence" value="ECO:0007669"/>
    <property type="project" value="UniProtKB-KW"/>
</dbReference>
<dbReference type="PIRSF" id="PIRSF000138">
    <property type="entry name" value="Al-hdrx_acd_dh"/>
    <property type="match status" value="1"/>
</dbReference>
<dbReference type="InterPro" id="IPR037396">
    <property type="entry name" value="FMN_HAD"/>
</dbReference>
<dbReference type="Gene3D" id="3.20.20.70">
    <property type="entry name" value="Aldolase class I"/>
    <property type="match status" value="1"/>
</dbReference>
<protein>
    <submittedName>
        <fullName evidence="7">Alpha-hydroxy acid oxidase</fullName>
        <ecNumber evidence="7">1.-.-.-</ecNumber>
    </submittedName>
</protein>
<evidence type="ECO:0000256" key="4">
    <source>
        <dbReference type="ARBA" id="ARBA00023002"/>
    </source>
</evidence>
<sequence>MTIGEVEQAAEAVLPPETWDFVSGGSEAEVTLRANRAAFDRIQLTPRVLTGVAAPDTSARLLGTDTTLPMAVAPIAYHRLYHPDGELAVARAAKTLGVPLTVATLSSHRLEDVAAVGGPLWFQLYWLRDRGQILDLLRRAETLDYRCVMLTVDCPPYGRRLRDVRNGFRLPHDVVAANLADPHRHVARAGEPGAASAIASHTDAIMHPALSWSDVAWVRENTRLPLVLKGVLDPRDAVLAVEHGADAVVVSNHGGRQFDGAPPGVTALPDVAEAVAGRCEILVDGGVRRGTDVLKAIALGADGVLVGRPVMWGLAADGERGVETAITIVREEFTNALALTGCPVPAAARDLRVTLAQEDRQW</sequence>
<dbReference type="EMBL" id="JBHSRF010000020">
    <property type="protein sequence ID" value="MFC6082763.1"/>
    <property type="molecule type" value="Genomic_DNA"/>
</dbReference>
<evidence type="ECO:0000256" key="1">
    <source>
        <dbReference type="ARBA" id="ARBA00001917"/>
    </source>
</evidence>
<dbReference type="Proteomes" id="UP001596137">
    <property type="component" value="Unassembled WGS sequence"/>
</dbReference>
<comment type="caution">
    <text evidence="7">The sequence shown here is derived from an EMBL/GenBank/DDBJ whole genome shotgun (WGS) entry which is preliminary data.</text>
</comment>
<gene>
    <name evidence="7" type="ORF">ACFP1K_16455</name>
</gene>
<accession>A0ABW1NIH9</accession>
<feature type="domain" description="FMN hydroxy acid dehydrogenase" evidence="6">
    <location>
        <begin position="1"/>
        <end position="358"/>
    </location>
</feature>
<dbReference type="CDD" id="cd02809">
    <property type="entry name" value="alpha_hydroxyacid_oxid_FMN"/>
    <property type="match status" value="1"/>
</dbReference>
<dbReference type="SUPFAM" id="SSF51395">
    <property type="entry name" value="FMN-linked oxidoreductases"/>
    <property type="match status" value="1"/>
</dbReference>
<dbReference type="InterPro" id="IPR013785">
    <property type="entry name" value="Aldolase_TIM"/>
</dbReference>
<evidence type="ECO:0000259" key="6">
    <source>
        <dbReference type="PROSITE" id="PS51349"/>
    </source>
</evidence>
<proteinExistence type="inferred from homology"/>
<dbReference type="RefSeq" id="WP_380753525.1">
    <property type="nucleotide sequence ID" value="NZ_JBHSRF010000020.1"/>
</dbReference>
<evidence type="ECO:0000313" key="8">
    <source>
        <dbReference type="Proteomes" id="UP001596137"/>
    </source>
</evidence>
<evidence type="ECO:0000313" key="7">
    <source>
        <dbReference type="EMBL" id="MFC6082763.1"/>
    </source>
</evidence>